<evidence type="ECO:0000313" key="3">
    <source>
        <dbReference type="Proteomes" id="UP000746471"/>
    </source>
</evidence>
<accession>A0ABS5PSE0</accession>
<dbReference type="SUPFAM" id="SSF51658">
    <property type="entry name" value="Xylose isomerase-like"/>
    <property type="match status" value="1"/>
</dbReference>
<gene>
    <name evidence="2" type="ORF">KHM83_11395</name>
</gene>
<proteinExistence type="predicted"/>
<keyword evidence="3" id="KW-1185">Reference proteome</keyword>
<organism evidence="2 3">
    <name type="scientific">Fusibacter paucivorans</name>
    <dbReference type="NCBI Taxonomy" id="76009"/>
    <lineage>
        <taxon>Bacteria</taxon>
        <taxon>Bacillati</taxon>
        <taxon>Bacillota</taxon>
        <taxon>Clostridia</taxon>
        <taxon>Eubacteriales</taxon>
        <taxon>Eubacteriales Family XII. Incertae Sedis</taxon>
        <taxon>Fusibacter</taxon>
    </lineage>
</organism>
<dbReference type="EMBL" id="JAHBCL010000018">
    <property type="protein sequence ID" value="MBS7527286.1"/>
    <property type="molecule type" value="Genomic_DNA"/>
</dbReference>
<comment type="caution">
    <text evidence="2">The sequence shown here is derived from an EMBL/GenBank/DDBJ whole genome shotgun (WGS) entry which is preliminary data.</text>
</comment>
<dbReference type="Gene3D" id="3.20.20.150">
    <property type="entry name" value="Divalent-metal-dependent TIM barrel enzymes"/>
    <property type="match status" value="1"/>
</dbReference>
<dbReference type="InterPro" id="IPR013022">
    <property type="entry name" value="Xyl_isomerase-like_TIM-brl"/>
</dbReference>
<sequence>MYSNLGTNMAFFKLETIEQMALKRIEVCQGRHRPYRENVPSIEANIRMANAKGIPVSVHLPIYIPDDYPWDFLDAFYLDKDPVKAAQAFAILEDNLKRLQKYHIAYCVLHFAGVYEEIEAPETFKLRLKSACDRLEALAAAYGIKVLVEYFGSNVNFYDVADWIDCFKPYRSVGILLDTCHFYFAAKWRAFDFEANLRLLASHAEAFHIWTTYGEGVYQEAEGYVKFHHIVPNIEQTSANGWAFDTMRVLTVLAKTGKPMIIEASPHYLSYDYYINSIKGIQKFIHDL</sequence>
<dbReference type="Pfam" id="PF01261">
    <property type="entry name" value="AP_endonuc_2"/>
    <property type="match status" value="1"/>
</dbReference>
<reference evidence="2 3" key="1">
    <citation type="submission" date="2021-05" db="EMBL/GenBank/DDBJ databases">
        <title>Fusibacter ferrireducens sp. nov., an anaerobic, sulfur- and Fe-reducing bacterium isolated from the mangrove sediment.</title>
        <authorList>
            <person name="Qiu D."/>
        </authorList>
    </citation>
    <scope>NUCLEOTIDE SEQUENCE [LARGE SCALE GENOMIC DNA]</scope>
    <source>
        <strain evidence="2 3">DSM 12116</strain>
    </source>
</reference>
<feature type="domain" description="Xylose isomerase-like TIM barrel" evidence="1">
    <location>
        <begin position="25"/>
        <end position="242"/>
    </location>
</feature>
<dbReference type="Proteomes" id="UP000746471">
    <property type="component" value="Unassembled WGS sequence"/>
</dbReference>
<name>A0ABS5PSE0_9FIRM</name>
<dbReference type="RefSeq" id="WP_213237145.1">
    <property type="nucleotide sequence ID" value="NZ_JAHBCL010000018.1"/>
</dbReference>
<protein>
    <submittedName>
        <fullName evidence="2">TIM barrel protein</fullName>
    </submittedName>
</protein>
<evidence type="ECO:0000313" key="2">
    <source>
        <dbReference type="EMBL" id="MBS7527286.1"/>
    </source>
</evidence>
<dbReference type="InterPro" id="IPR036237">
    <property type="entry name" value="Xyl_isomerase-like_sf"/>
</dbReference>
<evidence type="ECO:0000259" key="1">
    <source>
        <dbReference type="Pfam" id="PF01261"/>
    </source>
</evidence>